<sequence length="289" mass="32951">MRFKMKSSLLKKTIFKSGRDNWYWPHCTEEPSHWKKTMFFNPNGARLTGLYSPAVKNSKGVIVCGHPMHPLAKGYYLKTGHAGRLKSAGYDVFLFDFNGFGESDDASLDFAGDILAAAKEASRISGKQKVGYYGVSFGAAWCICAMKKRHNIESAFLERPFTTLEEFCREDLKSCLILKMLKYLNPKMLNGLNPINHAFDVAGVNRIQLVYAEGDRRTPPVTGEKFLKNFDIENNYKSEQVSWFRLPTVDVDIKILPKSPVRRDKVDADYFNFLADFFDRSLNCIETAY</sequence>
<dbReference type="EMBL" id="PISP01000006">
    <property type="protein sequence ID" value="PKD42444.1"/>
    <property type="molecule type" value="Genomic_DNA"/>
</dbReference>
<comment type="caution">
    <text evidence="1">The sequence shown here is derived from an EMBL/GenBank/DDBJ whole genome shotgun (WGS) entry which is preliminary data.</text>
</comment>
<gene>
    <name evidence="1" type="ORF">CWD77_13580</name>
</gene>
<dbReference type="Proteomes" id="UP000233398">
    <property type="component" value="Unassembled WGS sequence"/>
</dbReference>
<evidence type="ECO:0008006" key="3">
    <source>
        <dbReference type="Google" id="ProtNLM"/>
    </source>
</evidence>
<keyword evidence="2" id="KW-1185">Reference proteome</keyword>
<name>A0A2N0VE26_9BACT</name>
<protein>
    <recommendedName>
        <fullName evidence="3">Serine aminopeptidase S33 domain-containing protein</fullName>
    </recommendedName>
</protein>
<reference evidence="1 2" key="1">
    <citation type="submission" date="2017-11" db="EMBL/GenBank/DDBJ databases">
        <title>Rhodohalobacter 15182 sp. nov., isolated from a salt lake.</title>
        <authorList>
            <person name="Han S."/>
        </authorList>
    </citation>
    <scope>NUCLEOTIDE SEQUENCE [LARGE SCALE GENOMIC DNA]</scope>
    <source>
        <strain evidence="1 2">15182</strain>
    </source>
</reference>
<evidence type="ECO:0000313" key="1">
    <source>
        <dbReference type="EMBL" id="PKD42444.1"/>
    </source>
</evidence>
<organism evidence="1 2">
    <name type="scientific">Rhodohalobacter barkolensis</name>
    <dbReference type="NCBI Taxonomy" id="2053187"/>
    <lineage>
        <taxon>Bacteria</taxon>
        <taxon>Pseudomonadati</taxon>
        <taxon>Balneolota</taxon>
        <taxon>Balneolia</taxon>
        <taxon>Balneolales</taxon>
        <taxon>Balneolaceae</taxon>
        <taxon>Rhodohalobacter</taxon>
    </lineage>
</organism>
<accession>A0A2N0VE26</accession>
<dbReference type="InterPro" id="IPR029058">
    <property type="entry name" value="AB_hydrolase_fold"/>
</dbReference>
<dbReference type="Gene3D" id="3.40.50.1820">
    <property type="entry name" value="alpha/beta hydrolase"/>
    <property type="match status" value="1"/>
</dbReference>
<evidence type="ECO:0000313" key="2">
    <source>
        <dbReference type="Proteomes" id="UP000233398"/>
    </source>
</evidence>
<dbReference type="SUPFAM" id="SSF53474">
    <property type="entry name" value="alpha/beta-Hydrolases"/>
    <property type="match status" value="1"/>
</dbReference>
<proteinExistence type="predicted"/>
<dbReference type="AlphaFoldDB" id="A0A2N0VE26"/>